<dbReference type="InterPro" id="IPR012296">
    <property type="entry name" value="Nuclease_put_TT1808"/>
</dbReference>
<dbReference type="EMBL" id="VBTY01000005">
    <property type="protein sequence ID" value="MDG3493148.1"/>
    <property type="molecule type" value="Genomic_DNA"/>
</dbReference>
<dbReference type="PANTHER" id="PTHR34107">
    <property type="entry name" value="SLL0198 PROTEIN-RELATED"/>
    <property type="match status" value="1"/>
</dbReference>
<dbReference type="SUPFAM" id="SSF52980">
    <property type="entry name" value="Restriction endonuclease-like"/>
    <property type="match status" value="1"/>
</dbReference>
<dbReference type="GO" id="GO:0004519">
    <property type="term" value="F:endonuclease activity"/>
    <property type="evidence" value="ECO:0007669"/>
    <property type="project" value="UniProtKB-KW"/>
</dbReference>
<keyword evidence="2" id="KW-0255">Endonuclease</keyword>
<dbReference type="Proteomes" id="UP001152872">
    <property type="component" value="Unassembled WGS sequence"/>
</dbReference>
<dbReference type="CDD" id="cd06260">
    <property type="entry name" value="DUF820-like"/>
    <property type="match status" value="1"/>
</dbReference>
<gene>
    <name evidence="2" type="ORF">FEV09_01110</name>
</gene>
<evidence type="ECO:0000313" key="3">
    <source>
        <dbReference type="Proteomes" id="UP001152872"/>
    </source>
</evidence>
<keyword evidence="2" id="KW-0540">Nuclease</keyword>
<dbReference type="InterPro" id="IPR008538">
    <property type="entry name" value="Uma2"/>
</dbReference>
<dbReference type="InterPro" id="IPR011335">
    <property type="entry name" value="Restrct_endonuc-II-like"/>
</dbReference>
<dbReference type="RefSeq" id="WP_009625177.1">
    <property type="nucleotide sequence ID" value="NZ_VBTY01000005.1"/>
</dbReference>
<evidence type="ECO:0000313" key="2">
    <source>
        <dbReference type="EMBL" id="MDG3493148.1"/>
    </source>
</evidence>
<comment type="caution">
    <text evidence="2">The sequence shown here is derived from an EMBL/GenBank/DDBJ whole genome shotgun (WGS) entry which is preliminary data.</text>
</comment>
<protein>
    <submittedName>
        <fullName evidence="2">Uma2 family endonuclease</fullName>
    </submittedName>
</protein>
<sequence>MNFQTIDLSPVISLTREEFIKLCAANPEMKLERTAKGELIVMSPTGGETGSFNSDLNGELYVWNHSCKRGKTFDSSTGFSLPKGSDRSPDAAWISLAKWESLTPDQRQGFLPLCPEFLVELLSPSDSWKQGQAKMEEYMDNGCLLGWLIDPKHRRVAIYRQGQSVEILDNPKTLSGENVLPNFVLEVSRIVNWG</sequence>
<dbReference type="PANTHER" id="PTHR34107:SF1">
    <property type="entry name" value="SLL0198 PROTEIN"/>
    <property type="match status" value="1"/>
</dbReference>
<feature type="domain" description="Putative restriction endonuclease" evidence="1">
    <location>
        <begin position="17"/>
        <end position="187"/>
    </location>
</feature>
<dbReference type="Gene3D" id="3.90.1570.10">
    <property type="entry name" value="tt1808, chain A"/>
    <property type="match status" value="1"/>
</dbReference>
<accession>A0A9X4M3P7</accession>
<keyword evidence="2" id="KW-0378">Hydrolase</keyword>
<proteinExistence type="predicted"/>
<dbReference type="AlphaFoldDB" id="A0A9X4M3P7"/>
<reference evidence="2" key="1">
    <citation type="submission" date="2019-05" db="EMBL/GenBank/DDBJ databases">
        <title>Whole genome sequencing of Pseudanabaena catenata USMAC16.</title>
        <authorList>
            <person name="Khan Z."/>
            <person name="Omar W.M."/>
            <person name="Convey P."/>
            <person name="Merican F."/>
            <person name="Najimudin N."/>
        </authorList>
    </citation>
    <scope>NUCLEOTIDE SEQUENCE</scope>
    <source>
        <strain evidence="2">USMAC16</strain>
    </source>
</reference>
<dbReference type="Pfam" id="PF05685">
    <property type="entry name" value="Uma2"/>
    <property type="match status" value="1"/>
</dbReference>
<organism evidence="2 3">
    <name type="scientific">Pseudanabaena catenata USMAC16</name>
    <dbReference type="NCBI Taxonomy" id="1855837"/>
    <lineage>
        <taxon>Bacteria</taxon>
        <taxon>Bacillati</taxon>
        <taxon>Cyanobacteriota</taxon>
        <taxon>Cyanophyceae</taxon>
        <taxon>Pseudanabaenales</taxon>
        <taxon>Pseudanabaenaceae</taxon>
        <taxon>Pseudanabaena</taxon>
    </lineage>
</organism>
<evidence type="ECO:0000259" key="1">
    <source>
        <dbReference type="Pfam" id="PF05685"/>
    </source>
</evidence>
<keyword evidence="3" id="KW-1185">Reference proteome</keyword>
<name>A0A9X4M3P7_9CYAN</name>